<dbReference type="RefSeq" id="WP_245128112.1">
    <property type="nucleotide sequence ID" value="NZ_JALJEJ010000001.1"/>
</dbReference>
<accession>A0A9X2BBH7</accession>
<protein>
    <recommendedName>
        <fullName evidence="5">Adhesin domain-containing protein</fullName>
    </recommendedName>
</protein>
<dbReference type="EMBL" id="JALJEJ010000001">
    <property type="protein sequence ID" value="MCJ8208278.1"/>
    <property type="molecule type" value="Genomic_DNA"/>
</dbReference>
<dbReference type="AlphaFoldDB" id="A0A9X2BBH7"/>
<dbReference type="Proteomes" id="UP001139450">
    <property type="component" value="Unassembled WGS sequence"/>
</dbReference>
<feature type="chain" id="PRO_5040774457" description="Adhesin domain-containing protein" evidence="2">
    <location>
        <begin position="26"/>
        <end position="454"/>
    </location>
</feature>
<sequence length="454" mass="50045">MKTKIFNTLLMAIACIVAGFSPATAQQAVTITPAVPLDNLIEPLPALDLYTLSADTYLVTSVKDSSYRKEMKKLQEQMRSLQTQMNKLRTDEFRKQALAMADSNRKRVTKTYSFNLKSGDLTNSLKSFGNITITGDDYLKKKIESGEVKEKTKTYTKSYNVDRDDQIQIDNRFGKVTVNTWNKNEVKVEVQVKADANEEEDAQKLLDNVTISDSKDGSLVSFKTNIGGESGSWGTWFNLGKVRTRKIEVNYTVYMPIKNSLSITNRYGNTELPELLGKVVVDNAYGSFTAKTLNNPACEIKVRYGSARIDNLVGSDLNVAYGNLVVGESDKLNADISYGSAKIGKIKTTGNINARFSGTIQVSDVDKNLKNLAVNCSYSSVKLGLGNDQNADFDVTVKYGSFKYDDLPVSITSKSPEEGDRGFSATHVYKGKVGKGNSDKVIVIKSTFGSVKFD</sequence>
<keyword evidence="2" id="KW-0732">Signal</keyword>
<feature type="coiled-coil region" evidence="1">
    <location>
        <begin position="64"/>
        <end position="91"/>
    </location>
</feature>
<reference evidence="3" key="1">
    <citation type="submission" date="2022-04" db="EMBL/GenBank/DDBJ databases">
        <title>Mucilaginibacter sp. RS28 isolated from freshwater.</title>
        <authorList>
            <person name="Ko S.-R."/>
        </authorList>
    </citation>
    <scope>NUCLEOTIDE SEQUENCE</scope>
    <source>
        <strain evidence="3">RS28</strain>
    </source>
</reference>
<evidence type="ECO:0008006" key="5">
    <source>
        <dbReference type="Google" id="ProtNLM"/>
    </source>
</evidence>
<keyword evidence="1" id="KW-0175">Coiled coil</keyword>
<name>A0A9X2BBH7_9SPHI</name>
<gene>
    <name evidence="3" type="ORF">MUY27_01070</name>
</gene>
<dbReference type="PROSITE" id="PS51257">
    <property type="entry name" value="PROKAR_LIPOPROTEIN"/>
    <property type="match status" value="1"/>
</dbReference>
<evidence type="ECO:0000256" key="2">
    <source>
        <dbReference type="SAM" id="SignalP"/>
    </source>
</evidence>
<evidence type="ECO:0000313" key="3">
    <source>
        <dbReference type="EMBL" id="MCJ8208278.1"/>
    </source>
</evidence>
<organism evidence="3 4">
    <name type="scientific">Mucilaginibacter straminoryzae</name>
    <dbReference type="NCBI Taxonomy" id="2932774"/>
    <lineage>
        <taxon>Bacteria</taxon>
        <taxon>Pseudomonadati</taxon>
        <taxon>Bacteroidota</taxon>
        <taxon>Sphingobacteriia</taxon>
        <taxon>Sphingobacteriales</taxon>
        <taxon>Sphingobacteriaceae</taxon>
        <taxon>Mucilaginibacter</taxon>
    </lineage>
</organism>
<keyword evidence="4" id="KW-1185">Reference proteome</keyword>
<proteinExistence type="predicted"/>
<evidence type="ECO:0000256" key="1">
    <source>
        <dbReference type="SAM" id="Coils"/>
    </source>
</evidence>
<feature type="signal peptide" evidence="2">
    <location>
        <begin position="1"/>
        <end position="25"/>
    </location>
</feature>
<comment type="caution">
    <text evidence="3">The sequence shown here is derived from an EMBL/GenBank/DDBJ whole genome shotgun (WGS) entry which is preliminary data.</text>
</comment>
<evidence type="ECO:0000313" key="4">
    <source>
        <dbReference type="Proteomes" id="UP001139450"/>
    </source>
</evidence>